<protein>
    <submittedName>
        <fullName evidence="2">Uncharacterized protein</fullName>
    </submittedName>
</protein>
<organism evidence="2 3">
    <name type="scientific">Alteribacillus bidgolensis</name>
    <dbReference type="NCBI Taxonomy" id="930129"/>
    <lineage>
        <taxon>Bacteria</taxon>
        <taxon>Bacillati</taxon>
        <taxon>Bacillota</taxon>
        <taxon>Bacilli</taxon>
        <taxon>Bacillales</taxon>
        <taxon>Bacillaceae</taxon>
        <taxon>Alteribacillus</taxon>
    </lineage>
</organism>
<evidence type="ECO:0000313" key="2">
    <source>
        <dbReference type="EMBL" id="SDJ18369.1"/>
    </source>
</evidence>
<accession>A0A1G8RN46</accession>
<dbReference type="OrthoDB" id="2643649at2"/>
<keyword evidence="1" id="KW-0472">Membrane</keyword>
<feature type="transmembrane region" description="Helical" evidence="1">
    <location>
        <begin position="7"/>
        <end position="27"/>
    </location>
</feature>
<keyword evidence="3" id="KW-1185">Reference proteome</keyword>
<keyword evidence="1" id="KW-1133">Transmembrane helix</keyword>
<proteinExistence type="predicted"/>
<name>A0A1G8RN46_9BACI</name>
<dbReference type="RefSeq" id="WP_091588325.1">
    <property type="nucleotide sequence ID" value="NZ_FNDU01000030.1"/>
</dbReference>
<gene>
    <name evidence="2" type="ORF">SAMN05216352_1305</name>
</gene>
<feature type="transmembrane region" description="Helical" evidence="1">
    <location>
        <begin position="39"/>
        <end position="64"/>
    </location>
</feature>
<evidence type="ECO:0000313" key="3">
    <source>
        <dbReference type="Proteomes" id="UP000199017"/>
    </source>
</evidence>
<dbReference type="AlphaFoldDB" id="A0A1G8RN46"/>
<evidence type="ECO:0000256" key="1">
    <source>
        <dbReference type="SAM" id="Phobius"/>
    </source>
</evidence>
<keyword evidence="1" id="KW-0812">Transmembrane</keyword>
<dbReference type="EMBL" id="FNDU01000030">
    <property type="protein sequence ID" value="SDJ18369.1"/>
    <property type="molecule type" value="Genomic_DNA"/>
</dbReference>
<dbReference type="Proteomes" id="UP000199017">
    <property type="component" value="Unassembled WGS sequence"/>
</dbReference>
<reference evidence="2 3" key="1">
    <citation type="submission" date="2016-10" db="EMBL/GenBank/DDBJ databases">
        <authorList>
            <person name="de Groot N.N."/>
        </authorList>
    </citation>
    <scope>NUCLEOTIDE SEQUENCE [LARGE SCALE GENOMIC DNA]</scope>
    <source>
        <strain evidence="3">P4B,CCM 7963,CECT 7998,DSM 25260,IBRC-M 10614,KCTC 13821</strain>
    </source>
</reference>
<sequence length="72" mass="7993">MKRVEWVIASIFIALGLHCLVMAGTLLPGTAGDSAYFSLLLRVSFWMGIPILGGIVIYMIIMVIKKQKRKVL</sequence>
<dbReference type="STRING" id="930129.SAMN05216352_1305"/>